<organism evidence="2 3">
    <name type="scientific">Plesiocystis pacifica SIR-1</name>
    <dbReference type="NCBI Taxonomy" id="391625"/>
    <lineage>
        <taxon>Bacteria</taxon>
        <taxon>Pseudomonadati</taxon>
        <taxon>Myxococcota</taxon>
        <taxon>Polyangia</taxon>
        <taxon>Nannocystales</taxon>
        <taxon>Nannocystaceae</taxon>
        <taxon>Plesiocystis</taxon>
    </lineage>
</organism>
<dbReference type="InterPro" id="IPR011048">
    <property type="entry name" value="Haem_d1_sf"/>
</dbReference>
<dbReference type="Proteomes" id="UP000005801">
    <property type="component" value="Unassembled WGS sequence"/>
</dbReference>
<dbReference type="AlphaFoldDB" id="A6GID4"/>
<protein>
    <submittedName>
        <fullName evidence="2">Putative streptogramin lyase</fullName>
    </submittedName>
</protein>
<feature type="region of interest" description="Disordered" evidence="1">
    <location>
        <begin position="1"/>
        <end position="65"/>
    </location>
</feature>
<accession>A6GID4</accession>
<dbReference type="SUPFAM" id="SSF63829">
    <property type="entry name" value="Calcium-dependent phosphotriesterase"/>
    <property type="match status" value="1"/>
</dbReference>
<keyword evidence="2" id="KW-0456">Lyase</keyword>
<reference evidence="2 3" key="1">
    <citation type="submission" date="2007-06" db="EMBL/GenBank/DDBJ databases">
        <authorList>
            <person name="Shimkets L."/>
            <person name="Ferriera S."/>
            <person name="Johnson J."/>
            <person name="Kravitz S."/>
            <person name="Beeson K."/>
            <person name="Sutton G."/>
            <person name="Rogers Y.-H."/>
            <person name="Friedman R."/>
            <person name="Frazier M."/>
            <person name="Venter J.C."/>
        </authorList>
    </citation>
    <scope>NUCLEOTIDE SEQUENCE [LARGE SCALE GENOMIC DNA]</scope>
    <source>
        <strain evidence="2 3">SIR-1</strain>
    </source>
</reference>
<name>A6GID4_9BACT</name>
<dbReference type="InterPro" id="IPR015943">
    <property type="entry name" value="WD40/YVTN_repeat-like_dom_sf"/>
</dbReference>
<dbReference type="EMBL" id="ABCS01000134">
    <property type="protein sequence ID" value="EDM74387.1"/>
    <property type="molecule type" value="Genomic_DNA"/>
</dbReference>
<dbReference type="eggNOG" id="COG4257">
    <property type="taxonomic scope" value="Bacteria"/>
</dbReference>
<feature type="compositionally biased region" description="Low complexity" evidence="1">
    <location>
        <begin position="25"/>
        <end position="49"/>
    </location>
</feature>
<proteinExistence type="predicted"/>
<dbReference type="Gene3D" id="2.120.10.30">
    <property type="entry name" value="TolB, C-terminal domain"/>
    <property type="match status" value="1"/>
</dbReference>
<dbReference type="GO" id="GO:0016829">
    <property type="term" value="F:lyase activity"/>
    <property type="evidence" value="ECO:0007669"/>
    <property type="project" value="UniProtKB-KW"/>
</dbReference>
<sequence>MSLSMGAAVDAGSSDDEVGASEGPETSTDTSASSGSGESTGSDGSTADTTDTDEGTETTAGRPCDGSEGFDFSYLWVANTTQGSVSKVNTATMVEEARYITGPHDPGWLSPSRTTVSLDGRLAMVGNRRKRSVTMIAANVADCVDQDQDGVITTSTGPEDLLPFGEDECVLWTTALPDAGGGQESGPRGMGFEPGELNLETCAYEDPKVWVGWHGGLDTHAHMARLDPLTGAVEGVASVHDWDSGWNEYAPYGAAYDGAGHVWFTALRGDLFRVDTGSFALERWTAPAAVQAYGMSVDPNGDPWFGGCTGPVSMFDADTETFTTVEGTHACHRGVAADTLGNIWVASNSPCGLVQIDRDSRTLIAFHGDEYFDHHCAKPVGVSVDVEGFVWLVDQEGWAWKIDPETLAKEHLLIPGNHYTYSDMTGGGLSAVVHPQ</sequence>
<evidence type="ECO:0000256" key="1">
    <source>
        <dbReference type="SAM" id="MobiDB-lite"/>
    </source>
</evidence>
<evidence type="ECO:0000313" key="3">
    <source>
        <dbReference type="Proteomes" id="UP000005801"/>
    </source>
</evidence>
<dbReference type="OrthoDB" id="241638at2"/>
<keyword evidence="3" id="KW-1185">Reference proteome</keyword>
<dbReference type="RefSeq" id="WP_006976470.1">
    <property type="nucleotide sequence ID" value="NZ_ABCS01000134.1"/>
</dbReference>
<dbReference type="Gene3D" id="2.130.10.10">
    <property type="entry name" value="YVTN repeat-like/Quinoprotein amine dehydrogenase"/>
    <property type="match status" value="1"/>
</dbReference>
<dbReference type="STRING" id="391625.PPSIR1_29765"/>
<comment type="caution">
    <text evidence="2">The sequence shown here is derived from an EMBL/GenBank/DDBJ whole genome shotgun (WGS) entry which is preliminary data.</text>
</comment>
<evidence type="ECO:0000313" key="2">
    <source>
        <dbReference type="EMBL" id="EDM74387.1"/>
    </source>
</evidence>
<gene>
    <name evidence="2" type="ORF">PPSIR1_29765</name>
</gene>
<dbReference type="SUPFAM" id="SSF51004">
    <property type="entry name" value="C-terminal (heme d1) domain of cytochrome cd1-nitrite reductase"/>
    <property type="match status" value="1"/>
</dbReference>
<dbReference type="InterPro" id="IPR011042">
    <property type="entry name" value="6-blade_b-propeller_TolB-like"/>
</dbReference>